<organism evidence="3 4">
    <name type="scientific">Thermococcus barophilus (strain DSM 11836 / MP)</name>
    <dbReference type="NCBI Taxonomy" id="391623"/>
    <lineage>
        <taxon>Archaea</taxon>
        <taxon>Methanobacteriati</taxon>
        <taxon>Methanobacteriota</taxon>
        <taxon>Thermococci</taxon>
        <taxon>Thermococcales</taxon>
        <taxon>Thermococcaceae</taxon>
        <taxon>Thermococcus</taxon>
    </lineage>
</organism>
<dbReference type="Proteomes" id="UP000007478">
    <property type="component" value="Chromosome"/>
</dbReference>
<evidence type="ECO:0000256" key="1">
    <source>
        <dbReference type="SAM" id="Phobius"/>
    </source>
</evidence>
<keyword evidence="1" id="KW-0472">Membrane</keyword>
<evidence type="ECO:0000313" key="3">
    <source>
        <dbReference type="EMBL" id="ADT83574.1"/>
    </source>
</evidence>
<dbReference type="PANTHER" id="PTHR39198">
    <property type="entry name" value="HYPOTHETICAL MEMBRANE PROTEIN, CONSERVED"/>
    <property type="match status" value="1"/>
</dbReference>
<dbReference type="InterPro" id="IPR013783">
    <property type="entry name" value="Ig-like_fold"/>
</dbReference>
<keyword evidence="1" id="KW-0812">Transmembrane</keyword>
<dbReference type="InterPro" id="IPR008969">
    <property type="entry name" value="CarboxyPept-like_regulatory"/>
</dbReference>
<keyword evidence="1" id="KW-1133">Transmembrane helix</keyword>
<dbReference type="PATRIC" id="fig|391623.17.peg.598"/>
<dbReference type="SUPFAM" id="SSF49464">
    <property type="entry name" value="Carboxypeptidase regulatory domain-like"/>
    <property type="match status" value="1"/>
</dbReference>
<dbReference type="Gene3D" id="2.60.40.10">
    <property type="entry name" value="Immunoglobulins"/>
    <property type="match status" value="1"/>
</dbReference>
<feature type="transmembrane region" description="Helical" evidence="1">
    <location>
        <begin position="706"/>
        <end position="724"/>
    </location>
</feature>
<dbReference type="Pfam" id="PF13620">
    <property type="entry name" value="CarboxypepD_reg"/>
    <property type="match status" value="1"/>
</dbReference>
<dbReference type="Pfam" id="PF10633">
    <property type="entry name" value="NPCBM_assoc"/>
    <property type="match status" value="1"/>
</dbReference>
<feature type="domain" description="Alpha-galactosidase NEW3" evidence="2">
    <location>
        <begin position="597"/>
        <end position="643"/>
    </location>
</feature>
<accession>F0LKB6</accession>
<reference evidence="3 4" key="1">
    <citation type="journal article" date="2011" name="J. Bacteriol.">
        <title>Complete genome sequence of the hyperthermophilic, piezophilic, heterotrophic, and carboxydotrophic archaeon Thermococcus barophilus MP.</title>
        <authorList>
            <person name="Vannier P."/>
            <person name="Marteinsson V.T."/>
            <person name="Fridjonsson O.H."/>
            <person name="Oger P."/>
            <person name="Jebbar M."/>
        </authorList>
    </citation>
    <scope>NUCLEOTIDE SEQUENCE [LARGE SCALE GENOMIC DNA]</scope>
    <source>
        <strain evidence="4">DSM 11836 / MP</strain>
    </source>
</reference>
<gene>
    <name evidence="3" type="ordered locus">TERMP_00597</name>
</gene>
<dbReference type="AlphaFoldDB" id="F0LKB6"/>
<dbReference type="PANTHER" id="PTHR39198:SF1">
    <property type="entry name" value="ALPHA-GALACTOSIDASE NEW3 DOMAIN-CONTAINING PROTEIN"/>
    <property type="match status" value="1"/>
</dbReference>
<dbReference type="InterPro" id="IPR018905">
    <property type="entry name" value="A-galactase_NEW3"/>
</dbReference>
<dbReference type="EMBL" id="CP002372">
    <property type="protein sequence ID" value="ADT83574.1"/>
    <property type="molecule type" value="Genomic_DNA"/>
</dbReference>
<keyword evidence="4" id="KW-1185">Reference proteome</keyword>
<dbReference type="eggNOG" id="arCOG02087">
    <property type="taxonomic scope" value="Archaea"/>
</dbReference>
<protein>
    <recommendedName>
        <fullName evidence="2">Alpha-galactosidase NEW3 domain-containing protein</fullName>
    </recommendedName>
</protein>
<dbReference type="KEGG" id="tba:TERMP_00597"/>
<sequence>MKKLSTVMLLFLLLSSIAQAQPWIEVFQGKVKIGETLIVGKYQIKITQEKETLMPYAIIYKGNEIIKVAGLNDTIEAEKIRIIPGSFNPESEEVFLVVQYEPSLFNEIKPKAGLSFSVNGYSIKILNSSEESAELSINGAEIIVKSNTSRVYDKLAFVYNGEILRVYYADVSVKLEEKRDYEIYYPFESLNVKAGEEIRIPISIINNGNDELQLPVQVTSKPPSWDAKIIDGQSGYDVSEIILRPKSSAQLFLDVKIPEDSEGIETVTFAVGEEIGAVKISVTKESGMEVKVPILGVEAEAGDTLKLPVEIINKGKEKEVTLEVKGKPQNWNVYFMLNGQRVRSALLDKQLSFTLVIETPRNADLGMHSIAFSVNGIEKRVSVFIYRTHKGEPAKLILTVKDEDGNFVGKAEVTVGNETAFTDSYGKVELEVKSGKYLLVIEKEGYEKFEKIIKLEDGEEKSLDVTLVKLPYYFTVEGQGDIVQVKTGGIGTYTFTINNLGKNDDTYSLSCLGIPEEWSAEFYMNEIPIKNVQVDAGKSKDVLLRIIPPFNAQPGNYNITISIKSSSGIERTLSLMVKLVGEYRIELYPQTPMISVKAGSEGRAVVNLQNSGTAPITNVKFEVSAPQGWDVKVVPSSIPELKPMVFGGGNVKAIAVPSQHTSVQVIVKVPKTTPAGTYQITITAKGDQAQASTQITVRVTQSSKSAYLGILILLLTFGAVIWMMRRVGRR</sequence>
<evidence type="ECO:0000313" key="4">
    <source>
        <dbReference type="Proteomes" id="UP000007478"/>
    </source>
</evidence>
<dbReference type="RefSeq" id="WP_013466872.1">
    <property type="nucleotide sequence ID" value="NC_014804.1"/>
</dbReference>
<dbReference type="Gene3D" id="2.60.40.1120">
    <property type="entry name" value="Carboxypeptidase-like, regulatory domain"/>
    <property type="match status" value="1"/>
</dbReference>
<dbReference type="GeneID" id="10040915"/>
<dbReference type="HOGENOM" id="CLU_024113_0_0_2"/>
<dbReference type="OrthoDB" id="110363at2157"/>
<proteinExistence type="predicted"/>
<name>F0LKB6_THEBM</name>
<evidence type="ECO:0000259" key="2">
    <source>
        <dbReference type="Pfam" id="PF10633"/>
    </source>
</evidence>